<comment type="catalytic activity">
    <reaction evidence="8">
        <text>NAD(+) + H2O = beta-nicotinamide D-ribonucleotide + AMP + 2 H(+)</text>
        <dbReference type="Rhea" id="RHEA:11800"/>
        <dbReference type="ChEBI" id="CHEBI:14649"/>
        <dbReference type="ChEBI" id="CHEBI:15377"/>
        <dbReference type="ChEBI" id="CHEBI:15378"/>
        <dbReference type="ChEBI" id="CHEBI:57540"/>
        <dbReference type="ChEBI" id="CHEBI:456215"/>
        <dbReference type="EC" id="3.6.1.22"/>
    </reaction>
</comment>
<comment type="cofactor">
    <cofactor evidence="8">
        <name>Zn(2+)</name>
        <dbReference type="ChEBI" id="CHEBI:29105"/>
    </cofactor>
    <text evidence="8">Binds 1 zinc ion per subunit.</text>
</comment>
<feature type="binding site" evidence="8">
    <location>
        <begin position="206"/>
        <end position="213"/>
    </location>
    <ligand>
        <name>substrate</name>
    </ligand>
</feature>
<dbReference type="Pfam" id="PF09297">
    <property type="entry name" value="Zn_ribbon_NUD"/>
    <property type="match status" value="1"/>
</dbReference>
<keyword evidence="2 8" id="KW-0479">Metal-binding</keyword>
<proteinExistence type="inferred from homology"/>
<dbReference type="Pfam" id="PF09296">
    <property type="entry name" value="NUDIX-like"/>
    <property type="match status" value="1"/>
</dbReference>
<feature type="short sequence motif" description="Nudix box" evidence="8">
    <location>
        <begin position="173"/>
        <end position="194"/>
    </location>
</feature>
<dbReference type="GO" id="GO:0005829">
    <property type="term" value="C:cytosol"/>
    <property type="evidence" value="ECO:0007669"/>
    <property type="project" value="TreeGrafter"/>
</dbReference>
<feature type="binding site" evidence="8">
    <location>
        <position position="115"/>
    </location>
    <ligand>
        <name>Zn(2+)</name>
        <dbReference type="ChEBI" id="CHEBI:29105"/>
    </ligand>
</feature>
<feature type="binding site" evidence="8">
    <location>
        <position position="188"/>
    </location>
    <ligand>
        <name>a divalent metal cation</name>
        <dbReference type="ChEBI" id="CHEBI:60240"/>
        <label>3</label>
    </ligand>
</feature>
<comment type="catalytic activity">
    <reaction evidence="7">
        <text>a 5'-end NAD(+)-phospho-ribonucleoside in mRNA + H2O = a 5'-end phospho-adenosine-phospho-ribonucleoside in mRNA + beta-nicotinamide D-ribonucleotide + 2 H(+)</text>
        <dbReference type="Rhea" id="RHEA:60876"/>
        <dbReference type="Rhea" id="RHEA-COMP:15698"/>
        <dbReference type="Rhea" id="RHEA-COMP:15719"/>
        <dbReference type="ChEBI" id="CHEBI:14649"/>
        <dbReference type="ChEBI" id="CHEBI:15377"/>
        <dbReference type="ChEBI" id="CHEBI:15378"/>
        <dbReference type="ChEBI" id="CHEBI:144029"/>
        <dbReference type="ChEBI" id="CHEBI:144051"/>
    </reaction>
    <physiologicalReaction direction="left-to-right" evidence="7">
        <dbReference type="Rhea" id="RHEA:60877"/>
    </physiologicalReaction>
</comment>
<evidence type="ECO:0000259" key="9">
    <source>
        <dbReference type="PROSITE" id="PS51462"/>
    </source>
</evidence>
<organism evidence="10 11">
    <name type="scientific">Idiomarina fontislapidosi</name>
    <dbReference type="NCBI Taxonomy" id="263723"/>
    <lineage>
        <taxon>Bacteria</taxon>
        <taxon>Pseudomonadati</taxon>
        <taxon>Pseudomonadota</taxon>
        <taxon>Gammaproteobacteria</taxon>
        <taxon>Alteromonadales</taxon>
        <taxon>Idiomarinaceae</taxon>
        <taxon>Idiomarina</taxon>
    </lineage>
</organism>
<dbReference type="NCBIfam" id="NF001299">
    <property type="entry name" value="PRK00241.1"/>
    <property type="match status" value="1"/>
</dbReference>
<dbReference type="PRINTS" id="PR00502">
    <property type="entry name" value="NUDIXFAMILY"/>
</dbReference>
<evidence type="ECO:0000256" key="4">
    <source>
        <dbReference type="ARBA" id="ARBA00022842"/>
    </source>
</evidence>
<dbReference type="GO" id="GO:0008270">
    <property type="term" value="F:zinc ion binding"/>
    <property type="evidence" value="ECO:0007669"/>
    <property type="project" value="UniProtKB-UniRule"/>
</dbReference>
<dbReference type="InterPro" id="IPR049734">
    <property type="entry name" value="NudC-like_C"/>
</dbReference>
<reference evidence="11" key="1">
    <citation type="journal article" date="2018" name="Front. Microbiol.">
        <title>Genome-Based Analysis Reveals the Taxonomy and Diversity of the Family Idiomarinaceae.</title>
        <authorList>
            <person name="Liu Y."/>
            <person name="Lai Q."/>
            <person name="Shao Z."/>
        </authorList>
    </citation>
    <scope>NUCLEOTIDE SEQUENCE [LARGE SCALE GENOMIC DNA]</scope>
    <source>
        <strain evidence="11">F23</strain>
    </source>
</reference>
<evidence type="ECO:0000256" key="1">
    <source>
        <dbReference type="ARBA" id="ARBA00009595"/>
    </source>
</evidence>
<comment type="similarity">
    <text evidence="1 8">Belongs to the Nudix hydrolase family. NudC subfamily.</text>
</comment>
<dbReference type="InterPro" id="IPR050241">
    <property type="entry name" value="NAD-cap_RNA_hydrolase_NudC"/>
</dbReference>
<dbReference type="GO" id="GO:0000210">
    <property type="term" value="F:NAD+ diphosphatase activity"/>
    <property type="evidence" value="ECO:0007669"/>
    <property type="project" value="UniProtKB-UniRule"/>
</dbReference>
<dbReference type="HAMAP" id="MF_00297">
    <property type="entry name" value="Nudix_NudC"/>
    <property type="match status" value="1"/>
</dbReference>
<dbReference type="PROSITE" id="PS00893">
    <property type="entry name" value="NUDIX_BOX"/>
    <property type="match status" value="1"/>
</dbReference>
<feature type="binding site" evidence="8">
    <location>
        <position position="233"/>
    </location>
    <ligand>
        <name>a divalent metal cation</name>
        <dbReference type="ChEBI" id="CHEBI:60240"/>
        <label>3</label>
    </ligand>
</feature>
<feature type="binding site" evidence="8">
    <location>
        <position position="82"/>
    </location>
    <ligand>
        <name>substrate</name>
    </ligand>
</feature>
<keyword evidence="11" id="KW-1185">Reference proteome</keyword>
<sequence>MVKPYVKPSKDEPARWFICSAGDVFVTENGNVPSGPMASLNFPDLSQYTVVYLGELRERPCYLVIADLNDPAFSDGEFVPLRSLLSVHDEEQFAMAGRARQIMDFINQHRFCGRCGARMQAVDWELAMHCQQCNHRCYPRVSPCIIVAITKGPSLLLARGKRHKAGLYSVLAGFVEPGESLEQALAREVHEEAGIEVCNLEYQLSQPWPFPHSLMMGFTAEWKAGDLHIDPVELETGDWFAIDDLPETPPEGTIAHRLIEIAIGKARQE</sequence>
<keyword evidence="5 8" id="KW-0520">NAD</keyword>
<name>A0A432Y8W9_9GAMM</name>
<accession>A0A432Y8W9</accession>
<comment type="catalytic activity">
    <reaction evidence="8">
        <text>NADH + H2O = reduced beta-nicotinamide D-ribonucleotide + AMP + 2 H(+)</text>
        <dbReference type="Rhea" id="RHEA:48868"/>
        <dbReference type="ChEBI" id="CHEBI:15377"/>
        <dbReference type="ChEBI" id="CHEBI:15378"/>
        <dbReference type="ChEBI" id="CHEBI:57945"/>
        <dbReference type="ChEBI" id="CHEBI:90832"/>
        <dbReference type="ChEBI" id="CHEBI:456215"/>
        <dbReference type="EC" id="3.6.1.22"/>
    </reaction>
</comment>
<comment type="cofactor">
    <cofactor evidence="8">
        <name>Mg(2+)</name>
        <dbReference type="ChEBI" id="CHEBI:18420"/>
    </cofactor>
    <cofactor evidence="8">
        <name>Mn(2+)</name>
        <dbReference type="ChEBI" id="CHEBI:29035"/>
    </cofactor>
    <text evidence="8">Divalent metal cations. Mg(2+) or Mn(2+).</text>
</comment>
<comment type="function">
    <text evidence="8">mRNA decapping enzyme that specifically removes the nicotinamide adenine dinucleotide (NAD) cap from a subset of mRNAs by hydrolyzing the diphosphate linkage to produce nicotinamide mononucleotide (NMN) and 5' monophosphate mRNA. The NAD-cap is present at the 5'-end of some mRNAs and stabilizes RNA against 5'-processing. Has preference for mRNAs with a 5'-end purine. Catalyzes the hydrolysis of a broad range of dinucleotide pyrophosphates.</text>
</comment>
<dbReference type="InterPro" id="IPR000086">
    <property type="entry name" value="NUDIX_hydrolase_dom"/>
</dbReference>
<gene>
    <name evidence="8" type="primary">nudC</name>
    <name evidence="10" type="ORF">CWE25_05250</name>
</gene>
<dbReference type="InterPro" id="IPR022925">
    <property type="entry name" value="RNA_Hydrolase_NudC"/>
</dbReference>
<dbReference type="AlphaFoldDB" id="A0A432Y8W9"/>
<comment type="caution">
    <text evidence="8">Lacks conserved residue(s) required for the propagation of feature annotation.</text>
</comment>
<dbReference type="EC" id="3.6.1.-" evidence="8"/>
<dbReference type="EMBL" id="PIPV01000003">
    <property type="protein sequence ID" value="RUO57296.1"/>
    <property type="molecule type" value="Genomic_DNA"/>
</dbReference>
<comment type="caution">
    <text evidence="10">The sequence shown here is derived from an EMBL/GenBank/DDBJ whole genome shotgun (WGS) entry which is preliminary data.</text>
</comment>
<evidence type="ECO:0000256" key="2">
    <source>
        <dbReference type="ARBA" id="ARBA00022723"/>
    </source>
</evidence>
<dbReference type="Gene3D" id="3.90.79.10">
    <property type="entry name" value="Nucleoside Triphosphate Pyrophosphohydrolase"/>
    <property type="match status" value="1"/>
</dbReference>
<dbReference type="SUPFAM" id="SSF55811">
    <property type="entry name" value="Nudix"/>
    <property type="match status" value="2"/>
</dbReference>
<dbReference type="EC" id="3.6.1.22" evidence="8"/>
<feature type="binding site" evidence="8">
    <location>
        <position position="188"/>
    </location>
    <ligand>
        <name>a divalent metal cation</name>
        <dbReference type="ChEBI" id="CHEBI:60240"/>
        <label>2</label>
    </ligand>
</feature>
<dbReference type="Gene3D" id="3.90.79.20">
    <property type="match status" value="1"/>
</dbReference>
<dbReference type="GO" id="GO:0019677">
    <property type="term" value="P:NAD+ catabolic process"/>
    <property type="evidence" value="ECO:0007669"/>
    <property type="project" value="TreeGrafter"/>
</dbReference>
<dbReference type="OrthoDB" id="9791656at2"/>
<feature type="binding site" evidence="8">
    <location>
        <position position="130"/>
    </location>
    <ligand>
        <name>Zn(2+)</name>
        <dbReference type="ChEBI" id="CHEBI:29105"/>
    </ligand>
</feature>
<keyword evidence="4 8" id="KW-0460">Magnesium</keyword>
<evidence type="ECO:0000256" key="7">
    <source>
        <dbReference type="ARBA" id="ARBA00023679"/>
    </source>
</evidence>
<protein>
    <recommendedName>
        <fullName evidence="8">NAD-capped RNA hydrolase NudC</fullName>
        <shortName evidence="8">DeNADding enzyme NudC</shortName>
        <ecNumber evidence="8">3.6.1.-</ecNumber>
    </recommendedName>
    <alternativeName>
        <fullName evidence="8">NADH pyrophosphatase</fullName>
        <ecNumber evidence="8">3.6.1.22</ecNumber>
    </alternativeName>
</protein>
<dbReference type="InterPro" id="IPR020476">
    <property type="entry name" value="Nudix_hydrolase"/>
</dbReference>
<keyword evidence="8" id="KW-0862">Zinc</keyword>
<dbReference type="GO" id="GO:0006742">
    <property type="term" value="P:NADP+ catabolic process"/>
    <property type="evidence" value="ECO:0007669"/>
    <property type="project" value="TreeGrafter"/>
</dbReference>
<feature type="binding site" evidence="8">
    <location>
        <position position="255"/>
    </location>
    <ligand>
        <name>substrate</name>
    </ligand>
</feature>
<dbReference type="PANTHER" id="PTHR42904:SF6">
    <property type="entry name" value="NAD-CAPPED RNA HYDROLASE NUDT12"/>
    <property type="match status" value="1"/>
</dbReference>
<keyword evidence="6 8" id="KW-0464">Manganese</keyword>
<evidence type="ECO:0000256" key="3">
    <source>
        <dbReference type="ARBA" id="ARBA00022801"/>
    </source>
</evidence>
<dbReference type="CDD" id="cd03429">
    <property type="entry name" value="NUDIX_NADH_pyrophosphatase_Nudt13"/>
    <property type="match status" value="1"/>
</dbReference>
<feature type="domain" description="Nudix hydrolase" evidence="9">
    <location>
        <begin position="139"/>
        <end position="262"/>
    </location>
</feature>
<dbReference type="InterPro" id="IPR020084">
    <property type="entry name" value="NUDIX_hydrolase_CS"/>
</dbReference>
<dbReference type="InterPro" id="IPR015797">
    <property type="entry name" value="NUDIX_hydrolase-like_dom_sf"/>
</dbReference>
<evidence type="ECO:0000256" key="5">
    <source>
        <dbReference type="ARBA" id="ARBA00023027"/>
    </source>
</evidence>
<feature type="binding site" evidence="8">
    <location>
        <position position="192"/>
    </location>
    <ligand>
        <name>a divalent metal cation</name>
        <dbReference type="ChEBI" id="CHEBI:60240"/>
        <label>1</label>
    </ligand>
</feature>
<dbReference type="Proteomes" id="UP000287330">
    <property type="component" value="Unassembled WGS sequence"/>
</dbReference>
<dbReference type="GO" id="GO:0030145">
    <property type="term" value="F:manganese ion binding"/>
    <property type="evidence" value="ECO:0007669"/>
    <property type="project" value="UniProtKB-UniRule"/>
</dbReference>
<dbReference type="InterPro" id="IPR015376">
    <property type="entry name" value="Znr_NADH_PPase"/>
</dbReference>
<evidence type="ECO:0000256" key="8">
    <source>
        <dbReference type="HAMAP-Rule" id="MF_00297"/>
    </source>
</evidence>
<comment type="subunit">
    <text evidence="8">Homodimer.</text>
</comment>
<dbReference type="PANTHER" id="PTHR42904">
    <property type="entry name" value="NUDIX HYDROLASE, NUDC SUBFAMILY"/>
    <property type="match status" value="1"/>
</dbReference>
<feature type="binding site" evidence="8">
    <location>
        <position position="192"/>
    </location>
    <ligand>
        <name>a divalent metal cation</name>
        <dbReference type="ChEBI" id="CHEBI:60240"/>
        <label>3</label>
    </ligand>
</feature>
<dbReference type="GO" id="GO:0000287">
    <property type="term" value="F:magnesium ion binding"/>
    <property type="evidence" value="ECO:0007669"/>
    <property type="project" value="UniProtKB-UniRule"/>
</dbReference>
<feature type="binding site" evidence="8">
    <location>
        <position position="138"/>
    </location>
    <ligand>
        <name>substrate</name>
    </ligand>
</feature>
<dbReference type="GO" id="GO:0110153">
    <property type="term" value="F:RNA NAD-cap (NMN-forming) hydrolase activity"/>
    <property type="evidence" value="ECO:0007669"/>
    <property type="project" value="RHEA"/>
</dbReference>
<keyword evidence="3 8" id="KW-0378">Hydrolase</keyword>
<evidence type="ECO:0000256" key="6">
    <source>
        <dbReference type="ARBA" id="ARBA00023211"/>
    </source>
</evidence>
<feature type="binding site" evidence="8">
    <location>
        <position position="233"/>
    </location>
    <ligand>
        <name>a divalent metal cation</name>
        <dbReference type="ChEBI" id="CHEBI:60240"/>
        <label>1</label>
    </ligand>
</feature>
<evidence type="ECO:0000313" key="10">
    <source>
        <dbReference type="EMBL" id="RUO57296.1"/>
    </source>
</evidence>
<feature type="binding site" evidence="8">
    <location>
        <position position="133"/>
    </location>
    <ligand>
        <name>Zn(2+)</name>
        <dbReference type="ChEBI" id="CHEBI:29105"/>
    </ligand>
</feature>
<feature type="binding site" evidence="8">
    <location>
        <position position="172"/>
    </location>
    <ligand>
        <name>a divalent metal cation</name>
        <dbReference type="ChEBI" id="CHEBI:60240"/>
        <label>1</label>
    </ligand>
</feature>
<dbReference type="GO" id="GO:0035529">
    <property type="term" value="F:NADH pyrophosphatase activity"/>
    <property type="evidence" value="ECO:0007669"/>
    <property type="project" value="TreeGrafter"/>
</dbReference>
<evidence type="ECO:0000313" key="11">
    <source>
        <dbReference type="Proteomes" id="UP000287330"/>
    </source>
</evidence>
<dbReference type="InterPro" id="IPR015375">
    <property type="entry name" value="NADH_PPase-like_N"/>
</dbReference>
<feature type="binding site" evidence="8">
    <location>
        <position position="112"/>
    </location>
    <ligand>
        <name>Zn(2+)</name>
        <dbReference type="ChEBI" id="CHEBI:29105"/>
    </ligand>
</feature>
<dbReference type="PROSITE" id="PS51462">
    <property type="entry name" value="NUDIX"/>
    <property type="match status" value="1"/>
</dbReference>
<dbReference type="RefSeq" id="WP_110574688.1">
    <property type="nucleotide sequence ID" value="NZ_PIPV01000003.1"/>
</dbReference>
<dbReference type="Pfam" id="PF00293">
    <property type="entry name" value="NUDIX"/>
    <property type="match status" value="1"/>
</dbReference>
<feature type="binding site" evidence="8">
    <location>
        <position position="125"/>
    </location>
    <ligand>
        <name>substrate</name>
    </ligand>
</feature>